<dbReference type="GO" id="GO:0030245">
    <property type="term" value="P:cellulose catabolic process"/>
    <property type="evidence" value="ECO:0007669"/>
    <property type="project" value="UniProtKB-KW"/>
</dbReference>
<dbReference type="GO" id="GO:0008810">
    <property type="term" value="F:cellulase activity"/>
    <property type="evidence" value="ECO:0007669"/>
    <property type="project" value="UniProtKB-EC"/>
</dbReference>
<keyword evidence="6" id="KW-0119">Carbohydrate metabolism</keyword>
<keyword evidence="11" id="KW-1185">Reference proteome</keyword>
<evidence type="ECO:0000256" key="7">
    <source>
        <dbReference type="ARBA" id="ARBA00023295"/>
    </source>
</evidence>
<dbReference type="EMBL" id="VEPZ02001121">
    <property type="protein sequence ID" value="KAE8693229.1"/>
    <property type="molecule type" value="Genomic_DNA"/>
</dbReference>
<organism evidence="10 11">
    <name type="scientific">Hibiscus syriacus</name>
    <name type="common">Rose of Sharon</name>
    <dbReference type="NCBI Taxonomy" id="106335"/>
    <lineage>
        <taxon>Eukaryota</taxon>
        <taxon>Viridiplantae</taxon>
        <taxon>Streptophyta</taxon>
        <taxon>Embryophyta</taxon>
        <taxon>Tracheophyta</taxon>
        <taxon>Spermatophyta</taxon>
        <taxon>Magnoliopsida</taxon>
        <taxon>eudicotyledons</taxon>
        <taxon>Gunneridae</taxon>
        <taxon>Pentapetalae</taxon>
        <taxon>rosids</taxon>
        <taxon>malvids</taxon>
        <taxon>Malvales</taxon>
        <taxon>Malvaceae</taxon>
        <taxon>Malvoideae</taxon>
        <taxon>Hibiscus</taxon>
    </lineage>
</organism>
<keyword evidence="4" id="KW-0378">Hydrolase</keyword>
<dbReference type="Pfam" id="PF00759">
    <property type="entry name" value="Glyco_hydro_9"/>
    <property type="match status" value="2"/>
</dbReference>
<evidence type="ECO:0000313" key="10">
    <source>
        <dbReference type="EMBL" id="KAE8693229.1"/>
    </source>
</evidence>
<evidence type="ECO:0000256" key="8">
    <source>
        <dbReference type="ARBA" id="ARBA00023326"/>
    </source>
</evidence>
<dbReference type="EC" id="3.2.1.4" evidence="3"/>
<dbReference type="PANTHER" id="PTHR22298">
    <property type="entry name" value="ENDO-1,4-BETA-GLUCANASE"/>
    <property type="match status" value="1"/>
</dbReference>
<dbReference type="Gene3D" id="1.50.10.10">
    <property type="match status" value="2"/>
</dbReference>
<evidence type="ECO:0000256" key="1">
    <source>
        <dbReference type="ARBA" id="ARBA00000966"/>
    </source>
</evidence>
<dbReference type="InterPro" id="IPR001701">
    <property type="entry name" value="Glyco_hydro_9"/>
</dbReference>
<keyword evidence="7" id="KW-0326">Glycosidase</keyword>
<accession>A0A6A2ZPH7</accession>
<comment type="similarity">
    <text evidence="2">Belongs to the glycosyl hydrolase 9 (cellulase E) family.</text>
</comment>
<sequence>MCGFVAVLEALTRPASWHWSGGSGGGGRVDVLEAVAEDLVGGYYDAGDNVKYGLPMASRSRPWHGSSMLGKTRGYEGSKDVLQINSDNPGTEIAGETSSAMAAASMVFRRIDAPYARRLLNKAKLLFEFADKHKKTFDGECPCIAPSPASMMSCLGRQHGFTQQPIVTRILSISRKKQFMQLWMNSTGTSNMPESKFSFLSLSFKVPTSSIHSRNMLIVIFVQHFPKVLIEEFP</sequence>
<comment type="catalytic activity">
    <reaction evidence="1">
        <text>Endohydrolysis of (1-&gt;4)-beta-D-glucosidic linkages in cellulose, lichenin and cereal beta-D-glucans.</text>
        <dbReference type="EC" id="3.2.1.4"/>
    </reaction>
</comment>
<evidence type="ECO:0000313" key="11">
    <source>
        <dbReference type="Proteomes" id="UP000436088"/>
    </source>
</evidence>
<evidence type="ECO:0000256" key="3">
    <source>
        <dbReference type="ARBA" id="ARBA00012601"/>
    </source>
</evidence>
<gene>
    <name evidence="10" type="ORF">F3Y22_tig00110814pilonHSYRG00050</name>
</gene>
<reference evidence="10" key="1">
    <citation type="submission" date="2019-09" db="EMBL/GenBank/DDBJ databases">
        <title>Draft genome information of white flower Hibiscus syriacus.</title>
        <authorList>
            <person name="Kim Y.-M."/>
        </authorList>
    </citation>
    <scope>NUCLEOTIDE SEQUENCE [LARGE SCALE GENOMIC DNA]</scope>
    <source>
        <strain evidence="10">YM2019G1</strain>
    </source>
</reference>
<dbReference type="InterPro" id="IPR012341">
    <property type="entry name" value="6hp_glycosidase-like_sf"/>
</dbReference>
<evidence type="ECO:0000256" key="4">
    <source>
        <dbReference type="ARBA" id="ARBA00022801"/>
    </source>
</evidence>
<evidence type="ECO:0000256" key="6">
    <source>
        <dbReference type="ARBA" id="ARBA00023277"/>
    </source>
</evidence>
<dbReference type="Proteomes" id="UP000436088">
    <property type="component" value="Unassembled WGS sequence"/>
</dbReference>
<protein>
    <recommendedName>
        <fullName evidence="3">cellulase</fullName>
        <ecNumber evidence="3">3.2.1.4</ecNumber>
    </recommendedName>
</protein>
<proteinExistence type="inferred from homology"/>
<name>A0A6A2ZPH7_HIBSY</name>
<feature type="domain" description="Glycoside hydrolase family 9" evidence="9">
    <location>
        <begin position="78"/>
        <end position="138"/>
    </location>
</feature>
<keyword evidence="5" id="KW-0136">Cellulose degradation</keyword>
<feature type="domain" description="Glycoside hydrolase family 9" evidence="9">
    <location>
        <begin position="16"/>
        <end position="58"/>
    </location>
</feature>
<evidence type="ECO:0000256" key="5">
    <source>
        <dbReference type="ARBA" id="ARBA00023001"/>
    </source>
</evidence>
<dbReference type="InterPro" id="IPR008928">
    <property type="entry name" value="6-hairpin_glycosidase_sf"/>
</dbReference>
<comment type="caution">
    <text evidence="10">The sequence shown here is derived from an EMBL/GenBank/DDBJ whole genome shotgun (WGS) entry which is preliminary data.</text>
</comment>
<evidence type="ECO:0000256" key="2">
    <source>
        <dbReference type="ARBA" id="ARBA00007072"/>
    </source>
</evidence>
<evidence type="ECO:0000259" key="9">
    <source>
        <dbReference type="Pfam" id="PF00759"/>
    </source>
</evidence>
<keyword evidence="8" id="KW-0624">Polysaccharide degradation</keyword>
<dbReference type="AlphaFoldDB" id="A0A6A2ZPH7"/>
<dbReference type="SUPFAM" id="SSF48208">
    <property type="entry name" value="Six-hairpin glycosidases"/>
    <property type="match status" value="1"/>
</dbReference>